<evidence type="ECO:0000313" key="1">
    <source>
        <dbReference type="EMBL" id="OQD84266.1"/>
    </source>
</evidence>
<gene>
    <name evidence="1" type="ORF">PENANT_c013G05851</name>
</gene>
<organism evidence="1 2">
    <name type="scientific">Penicillium antarcticum</name>
    <dbReference type="NCBI Taxonomy" id="416450"/>
    <lineage>
        <taxon>Eukaryota</taxon>
        <taxon>Fungi</taxon>
        <taxon>Dikarya</taxon>
        <taxon>Ascomycota</taxon>
        <taxon>Pezizomycotina</taxon>
        <taxon>Eurotiomycetes</taxon>
        <taxon>Eurotiomycetidae</taxon>
        <taxon>Eurotiales</taxon>
        <taxon>Aspergillaceae</taxon>
        <taxon>Penicillium</taxon>
    </lineage>
</organism>
<dbReference type="Proteomes" id="UP000191672">
    <property type="component" value="Unassembled WGS sequence"/>
</dbReference>
<protein>
    <submittedName>
        <fullName evidence="1">Uncharacterized protein</fullName>
    </submittedName>
</protein>
<dbReference type="EMBL" id="MDYN01000013">
    <property type="protein sequence ID" value="OQD84266.1"/>
    <property type="molecule type" value="Genomic_DNA"/>
</dbReference>
<dbReference type="OrthoDB" id="5401170at2759"/>
<comment type="caution">
    <text evidence="1">The sequence shown here is derived from an EMBL/GenBank/DDBJ whole genome shotgun (WGS) entry which is preliminary data.</text>
</comment>
<sequence length="264" mass="30006">MSTPKYFTRLLGTKVTVDEWPPPSTGAAKETWEMTEMTKEVFAPVHASSTVKGMPPALAIGTFKCRSSANDKRLAIMRVYKQIPFAGSEYYDPEDRKNQAVAPYEPKELTALKAFKTAGCHAVPELLGYQLAKQNMMANVPEGCLMYLVWQKVPGESLDEEDFWAAPLATRDLIRAQFRSIYQSLIDASLYVPMSCGTTKIIYDWKTNHMNISGFLQVIKLEATEEWTDTLFVIFGLVSASKTEERYFRIRATDTYHDKNGRRW</sequence>
<proteinExistence type="predicted"/>
<name>A0A1V6Q662_9EURO</name>
<accession>A0A1V6Q662</accession>
<dbReference type="AlphaFoldDB" id="A0A1V6Q662"/>
<evidence type="ECO:0000313" key="2">
    <source>
        <dbReference type="Proteomes" id="UP000191672"/>
    </source>
</evidence>
<keyword evidence="2" id="KW-1185">Reference proteome</keyword>
<reference evidence="2" key="1">
    <citation type="journal article" date="2017" name="Nat. Microbiol.">
        <title>Global analysis of biosynthetic gene clusters reveals vast potential of secondary metabolite production in Penicillium species.</title>
        <authorList>
            <person name="Nielsen J.C."/>
            <person name="Grijseels S."/>
            <person name="Prigent S."/>
            <person name="Ji B."/>
            <person name="Dainat J."/>
            <person name="Nielsen K.F."/>
            <person name="Frisvad J.C."/>
            <person name="Workman M."/>
            <person name="Nielsen J."/>
        </authorList>
    </citation>
    <scope>NUCLEOTIDE SEQUENCE [LARGE SCALE GENOMIC DNA]</scope>
    <source>
        <strain evidence="2">IBT 31811</strain>
    </source>
</reference>